<organism evidence="4">
    <name type="scientific">Magallana gigas</name>
    <name type="common">Pacific oyster</name>
    <name type="synonym">Crassostrea gigas</name>
    <dbReference type="NCBI Taxonomy" id="29159"/>
    <lineage>
        <taxon>Eukaryota</taxon>
        <taxon>Metazoa</taxon>
        <taxon>Spiralia</taxon>
        <taxon>Lophotrochozoa</taxon>
        <taxon>Mollusca</taxon>
        <taxon>Bivalvia</taxon>
        <taxon>Autobranchia</taxon>
        <taxon>Pteriomorphia</taxon>
        <taxon>Ostreida</taxon>
        <taxon>Ostreoidea</taxon>
        <taxon>Ostreidae</taxon>
        <taxon>Magallana</taxon>
    </lineage>
</organism>
<sequence length="362" mass="42655">MNLTEKEIRIVLLGKTGSGKSATGNTILGRRDFETSICGSSVTKTCSQENTIRFNCKIVVVDTPGTFDTKTSNEDVQKEILKCVGLTSPGPHAFILVLSPSRYTKEEVESVEHFVRYFGERIYKYLIVLFTKKDDLDYEGKQLSDHIISAPDKLKLLIRNCGGRVIAFNNRLLGKEQDEQVKELLKMISENLKKNQGNCYTHEMYELAEIELKKIETEKIKKFKEEQDRRYKEIKAQMDKEYELKFKESEDMKQKLEKLLMEKDNDDKNAESEKKKIEKLLEEEKRRMEEQLKQQKEKMEQLEQNMFNELKKKQETIRDDVRDDVQNEAYVITKLWEYVRPQVIEYISSWAGWWNQLIQSQE</sequence>
<dbReference type="SUPFAM" id="SSF52540">
    <property type="entry name" value="P-loop containing nucleoside triphosphate hydrolases"/>
    <property type="match status" value="1"/>
</dbReference>
<keyword evidence="3" id="KW-0342">GTP-binding</keyword>
<dbReference type="CDD" id="cd01852">
    <property type="entry name" value="AIG1"/>
    <property type="match status" value="1"/>
</dbReference>
<comment type="similarity">
    <text evidence="1">Belongs to the TRAFAC class TrmE-Era-EngA-EngB-Septin-like GTPase superfamily. AIG1/Toc34/Toc159-like paraseptin GTPase family. IAN subfamily.</text>
</comment>
<dbReference type="PANTHER" id="PTHR10903">
    <property type="entry name" value="GTPASE, IMAP FAMILY MEMBER-RELATED"/>
    <property type="match status" value="1"/>
</dbReference>
<evidence type="ECO:0000256" key="1">
    <source>
        <dbReference type="ARBA" id="ARBA00008535"/>
    </source>
</evidence>
<dbReference type="EMBL" id="JH822826">
    <property type="protein sequence ID" value="EKC17489.1"/>
    <property type="molecule type" value="Genomic_DNA"/>
</dbReference>
<dbReference type="PROSITE" id="PS51720">
    <property type="entry name" value="G_AIG1"/>
    <property type="match status" value="1"/>
</dbReference>
<evidence type="ECO:0000256" key="2">
    <source>
        <dbReference type="ARBA" id="ARBA00022741"/>
    </source>
</evidence>
<protein>
    <submittedName>
        <fullName evidence="4">GTPase IMAP family member 4</fullName>
    </submittedName>
</protein>
<dbReference type="HOGENOM" id="CLU_010468_0_1_1"/>
<gene>
    <name evidence="4" type="ORF">CGI_10000709</name>
</gene>
<keyword evidence="2" id="KW-0547">Nucleotide-binding</keyword>
<dbReference type="Gene3D" id="3.40.50.300">
    <property type="entry name" value="P-loop containing nucleotide triphosphate hydrolases"/>
    <property type="match status" value="1"/>
</dbReference>
<dbReference type="AlphaFoldDB" id="K1PF90"/>
<dbReference type="InterPro" id="IPR045058">
    <property type="entry name" value="GIMA/IAN/Toc"/>
</dbReference>
<dbReference type="InterPro" id="IPR027417">
    <property type="entry name" value="P-loop_NTPase"/>
</dbReference>
<evidence type="ECO:0000313" key="4">
    <source>
        <dbReference type="EMBL" id="EKC17489.1"/>
    </source>
</evidence>
<accession>K1PF90</accession>
<name>K1PF90_MAGGI</name>
<dbReference type="PANTHER" id="PTHR10903:SF170">
    <property type="entry name" value="GTPASE IMAP FAMILY MEMBER 7"/>
    <property type="match status" value="1"/>
</dbReference>
<evidence type="ECO:0000256" key="3">
    <source>
        <dbReference type="ARBA" id="ARBA00023134"/>
    </source>
</evidence>
<dbReference type="GO" id="GO:0005525">
    <property type="term" value="F:GTP binding"/>
    <property type="evidence" value="ECO:0007669"/>
    <property type="project" value="UniProtKB-KW"/>
</dbReference>
<reference evidence="4" key="1">
    <citation type="journal article" date="2012" name="Nature">
        <title>The oyster genome reveals stress adaptation and complexity of shell formation.</title>
        <authorList>
            <person name="Zhang G."/>
            <person name="Fang X."/>
            <person name="Guo X."/>
            <person name="Li L."/>
            <person name="Luo R."/>
            <person name="Xu F."/>
            <person name="Yang P."/>
            <person name="Zhang L."/>
            <person name="Wang X."/>
            <person name="Qi H."/>
            <person name="Xiong Z."/>
            <person name="Que H."/>
            <person name="Xie Y."/>
            <person name="Holland P.W."/>
            <person name="Paps J."/>
            <person name="Zhu Y."/>
            <person name="Wu F."/>
            <person name="Chen Y."/>
            <person name="Wang J."/>
            <person name="Peng C."/>
            <person name="Meng J."/>
            <person name="Yang L."/>
            <person name="Liu J."/>
            <person name="Wen B."/>
            <person name="Zhang N."/>
            <person name="Huang Z."/>
            <person name="Zhu Q."/>
            <person name="Feng Y."/>
            <person name="Mount A."/>
            <person name="Hedgecock D."/>
            <person name="Xu Z."/>
            <person name="Liu Y."/>
            <person name="Domazet-Loso T."/>
            <person name="Du Y."/>
            <person name="Sun X."/>
            <person name="Zhang S."/>
            <person name="Liu B."/>
            <person name="Cheng P."/>
            <person name="Jiang X."/>
            <person name="Li J."/>
            <person name="Fan D."/>
            <person name="Wang W."/>
            <person name="Fu W."/>
            <person name="Wang T."/>
            <person name="Wang B."/>
            <person name="Zhang J."/>
            <person name="Peng Z."/>
            <person name="Li Y."/>
            <person name="Li N."/>
            <person name="Wang J."/>
            <person name="Chen M."/>
            <person name="He Y."/>
            <person name="Tan F."/>
            <person name="Song X."/>
            <person name="Zheng Q."/>
            <person name="Huang R."/>
            <person name="Yang H."/>
            <person name="Du X."/>
            <person name="Chen L."/>
            <person name="Yang M."/>
            <person name="Gaffney P.M."/>
            <person name="Wang S."/>
            <person name="Luo L."/>
            <person name="She Z."/>
            <person name="Ming Y."/>
            <person name="Huang W."/>
            <person name="Zhang S."/>
            <person name="Huang B."/>
            <person name="Zhang Y."/>
            <person name="Qu T."/>
            <person name="Ni P."/>
            <person name="Miao G."/>
            <person name="Wang J."/>
            <person name="Wang Q."/>
            <person name="Steinberg C.E."/>
            <person name="Wang H."/>
            <person name="Li N."/>
            <person name="Qian L."/>
            <person name="Zhang G."/>
            <person name="Li Y."/>
            <person name="Yang H."/>
            <person name="Liu X."/>
            <person name="Wang J."/>
            <person name="Yin Y."/>
            <person name="Wang J."/>
        </authorList>
    </citation>
    <scope>NUCLEOTIDE SEQUENCE [LARGE SCALE GENOMIC DNA]</scope>
    <source>
        <strain evidence="4">05x7-T-G4-1.051#20</strain>
    </source>
</reference>
<dbReference type="InParanoid" id="K1PF90"/>
<proteinExistence type="inferred from homology"/>
<dbReference type="Pfam" id="PF04548">
    <property type="entry name" value="AIG1"/>
    <property type="match status" value="1"/>
</dbReference>
<dbReference type="FunFam" id="3.40.50.300:FF:000366">
    <property type="entry name" value="GTPase, IMAP family member 2"/>
    <property type="match status" value="1"/>
</dbReference>
<dbReference type="InterPro" id="IPR006703">
    <property type="entry name" value="G_AIG1"/>
</dbReference>